<keyword evidence="9 11" id="KW-0482">Metalloprotease</keyword>
<feature type="transmembrane region" description="Helical" evidence="11">
    <location>
        <begin position="6"/>
        <end position="27"/>
    </location>
</feature>
<dbReference type="Gene3D" id="2.30.42.10">
    <property type="match status" value="1"/>
</dbReference>
<dbReference type="InterPro" id="IPR036034">
    <property type="entry name" value="PDZ_sf"/>
</dbReference>
<feature type="transmembrane region" description="Helical" evidence="11">
    <location>
        <begin position="416"/>
        <end position="435"/>
    </location>
</feature>
<evidence type="ECO:0000313" key="13">
    <source>
        <dbReference type="EMBL" id="SFT66392.1"/>
    </source>
</evidence>
<dbReference type="GO" id="GO:0006508">
    <property type="term" value="P:proteolysis"/>
    <property type="evidence" value="ECO:0007669"/>
    <property type="project" value="UniProtKB-KW"/>
</dbReference>
<dbReference type="SUPFAM" id="SSF50156">
    <property type="entry name" value="PDZ domain-like"/>
    <property type="match status" value="1"/>
</dbReference>
<dbReference type="InterPro" id="IPR008915">
    <property type="entry name" value="Peptidase_M50"/>
</dbReference>
<dbReference type="InterPro" id="IPR004387">
    <property type="entry name" value="Pept_M50_Zn"/>
</dbReference>
<reference evidence="13 14" key="1">
    <citation type="submission" date="2016-10" db="EMBL/GenBank/DDBJ databases">
        <authorList>
            <person name="de Groot N.N."/>
        </authorList>
    </citation>
    <scope>NUCLEOTIDE SEQUENCE [LARGE SCALE GENOMIC DNA]</scope>
    <source>
        <strain evidence="13 14">CGMCC 1.7005</strain>
    </source>
</reference>
<dbReference type="EC" id="3.4.24.-" evidence="11"/>
<comment type="subcellular location">
    <subcellularLocation>
        <location evidence="2">Membrane</location>
        <topology evidence="2">Multi-pass membrane protein</topology>
    </subcellularLocation>
</comment>
<evidence type="ECO:0000313" key="14">
    <source>
        <dbReference type="Proteomes" id="UP000236454"/>
    </source>
</evidence>
<dbReference type="STRING" id="477690.SAMN05216474_1634"/>
<dbReference type="GO" id="GO:0046872">
    <property type="term" value="F:metal ion binding"/>
    <property type="evidence" value="ECO:0007669"/>
    <property type="project" value="UniProtKB-KW"/>
</dbReference>
<keyword evidence="7 11" id="KW-0862">Zinc</keyword>
<comment type="cofactor">
    <cofactor evidence="1 11">
        <name>Zn(2+)</name>
        <dbReference type="ChEBI" id="CHEBI:29105"/>
    </cofactor>
</comment>
<keyword evidence="5 11" id="KW-0812">Transmembrane</keyword>
<keyword evidence="4 13" id="KW-0645">Protease</keyword>
<dbReference type="OrthoDB" id="9782003at2"/>
<proteinExistence type="inferred from homology"/>
<evidence type="ECO:0000256" key="1">
    <source>
        <dbReference type="ARBA" id="ARBA00001947"/>
    </source>
</evidence>
<keyword evidence="10 11" id="KW-0472">Membrane</keyword>
<feature type="domain" description="Peptidase M50" evidence="12">
    <location>
        <begin position="10"/>
        <end position="431"/>
    </location>
</feature>
<accession>A0A1I6ZUP7</accession>
<comment type="similarity">
    <text evidence="3 11">Belongs to the peptidase M50B family.</text>
</comment>
<dbReference type="PANTHER" id="PTHR42837">
    <property type="entry name" value="REGULATOR OF SIGMA-E PROTEASE RSEP"/>
    <property type="match status" value="1"/>
</dbReference>
<feature type="transmembrane region" description="Helical" evidence="11">
    <location>
        <begin position="103"/>
        <end position="128"/>
    </location>
</feature>
<evidence type="ECO:0000256" key="6">
    <source>
        <dbReference type="ARBA" id="ARBA00022801"/>
    </source>
</evidence>
<keyword evidence="14" id="KW-1185">Reference proteome</keyword>
<evidence type="ECO:0000256" key="9">
    <source>
        <dbReference type="ARBA" id="ARBA00023049"/>
    </source>
</evidence>
<evidence type="ECO:0000256" key="7">
    <source>
        <dbReference type="ARBA" id="ARBA00022833"/>
    </source>
</evidence>
<organism evidence="13 14">
    <name type="scientific">Lishizhenia tianjinensis</name>
    <dbReference type="NCBI Taxonomy" id="477690"/>
    <lineage>
        <taxon>Bacteria</taxon>
        <taxon>Pseudomonadati</taxon>
        <taxon>Bacteroidota</taxon>
        <taxon>Flavobacteriia</taxon>
        <taxon>Flavobacteriales</taxon>
        <taxon>Crocinitomicaceae</taxon>
        <taxon>Lishizhenia</taxon>
    </lineage>
</organism>
<dbReference type="Proteomes" id="UP000236454">
    <property type="component" value="Unassembled WGS sequence"/>
</dbReference>
<protein>
    <recommendedName>
        <fullName evidence="11">Zinc metalloprotease</fullName>
        <ecNumber evidence="11">3.4.24.-</ecNumber>
    </recommendedName>
</protein>
<dbReference type="EMBL" id="FPAS01000002">
    <property type="protein sequence ID" value="SFT66392.1"/>
    <property type="molecule type" value="Genomic_DNA"/>
</dbReference>
<evidence type="ECO:0000256" key="3">
    <source>
        <dbReference type="ARBA" id="ARBA00007931"/>
    </source>
</evidence>
<dbReference type="AlphaFoldDB" id="A0A1I6ZUP7"/>
<evidence type="ECO:0000256" key="8">
    <source>
        <dbReference type="ARBA" id="ARBA00022989"/>
    </source>
</evidence>
<dbReference type="GO" id="GO:0004222">
    <property type="term" value="F:metalloendopeptidase activity"/>
    <property type="evidence" value="ECO:0007669"/>
    <property type="project" value="InterPro"/>
</dbReference>
<evidence type="ECO:0000256" key="2">
    <source>
        <dbReference type="ARBA" id="ARBA00004141"/>
    </source>
</evidence>
<dbReference type="Pfam" id="PF02163">
    <property type="entry name" value="Peptidase_M50"/>
    <property type="match status" value="1"/>
</dbReference>
<evidence type="ECO:0000256" key="4">
    <source>
        <dbReference type="ARBA" id="ARBA00022670"/>
    </source>
</evidence>
<dbReference type="RefSeq" id="WP_090248103.1">
    <property type="nucleotide sequence ID" value="NZ_FPAS01000002.1"/>
</dbReference>
<evidence type="ECO:0000256" key="5">
    <source>
        <dbReference type="ARBA" id="ARBA00022692"/>
    </source>
</evidence>
<evidence type="ECO:0000259" key="12">
    <source>
        <dbReference type="Pfam" id="PF02163"/>
    </source>
</evidence>
<evidence type="ECO:0000256" key="10">
    <source>
        <dbReference type="ARBA" id="ARBA00023136"/>
    </source>
</evidence>
<dbReference type="GO" id="GO:0016020">
    <property type="term" value="C:membrane"/>
    <property type="evidence" value="ECO:0007669"/>
    <property type="project" value="UniProtKB-SubCell"/>
</dbReference>
<keyword evidence="8 11" id="KW-1133">Transmembrane helix</keyword>
<feature type="transmembrane region" description="Helical" evidence="11">
    <location>
        <begin position="378"/>
        <end position="404"/>
    </location>
</feature>
<evidence type="ECO:0000256" key="11">
    <source>
        <dbReference type="RuleBase" id="RU362031"/>
    </source>
</evidence>
<dbReference type="CDD" id="cd06163">
    <property type="entry name" value="S2P-M50_PDZ_RseP-like"/>
    <property type="match status" value="1"/>
</dbReference>
<name>A0A1I6ZUP7_9FLAO</name>
<keyword evidence="11" id="KW-0479">Metal-binding</keyword>
<dbReference type="PANTHER" id="PTHR42837:SF2">
    <property type="entry name" value="MEMBRANE METALLOPROTEASE ARASP2, CHLOROPLASTIC-RELATED"/>
    <property type="match status" value="1"/>
</dbReference>
<dbReference type="NCBIfam" id="TIGR00054">
    <property type="entry name" value="RIP metalloprotease RseP"/>
    <property type="match status" value="1"/>
</dbReference>
<keyword evidence="6 11" id="KW-0378">Hydrolase</keyword>
<sequence>MDILMKAAQLILSLSILIVLHEFGHFIPARLFKIRVEKFYLFFDAWFSLFKKKIGDTEWGIGWLPLGGYVKIAGMVDESMDKEQLAKPPQPDEFRAKPAWQRLIVMVGGVTVNVIVGFFIYILIIFGYGENKITNEGLPHGLSIHPALAELNLNFRDGDKIVSVEGEAFDGVNSLLPQIWLRGYRNIEVLHEDGTTETVVLPNQVNGVDLDRWMFQNDAVRLFSPRVLTIIDTLAPEGNALKADLRKGDRLIAINGVEYGYYNEFAQTLRSFKDTLVELSLIRNGDTLTKTVATDTNGTIGFYNDLANQVKVETKTYSFGESISKGIAKGGWTMHDYFVQLKFIFTKKGASSMGGFGTIGNLFPTTWDWQVFWGNTAFISFVLAIMNILPIPALDGGHVTFLIYEIITGREAPQKVLEYAQLVGFVLILSLLIYANGNDIYNYIIK</sequence>
<gene>
    <name evidence="13" type="ORF">SAMN05216474_1634</name>
</gene>